<dbReference type="InterPro" id="IPR001279">
    <property type="entry name" value="Metallo-B-lactamas"/>
</dbReference>
<proteinExistence type="predicted"/>
<name>A0A060ZVM1_9ACTN</name>
<dbReference type="InterPro" id="IPR050114">
    <property type="entry name" value="UPF0173_UPF0282_UlaG_hydrolase"/>
</dbReference>
<dbReference type="Pfam" id="PF12706">
    <property type="entry name" value="Lactamase_B_2"/>
    <property type="match status" value="1"/>
</dbReference>
<protein>
    <recommendedName>
        <fullName evidence="1">Metallo-beta-lactamase domain-containing protein</fullName>
    </recommendedName>
</protein>
<dbReference type="EMBL" id="LK022848">
    <property type="protein sequence ID" value="CDR07548.1"/>
    <property type="molecule type" value="Genomic_DNA"/>
</dbReference>
<dbReference type="SUPFAM" id="SSF56281">
    <property type="entry name" value="Metallo-hydrolase/oxidoreductase"/>
    <property type="match status" value="1"/>
</dbReference>
<dbReference type="HOGENOM" id="CLU_077388_0_0_11"/>
<feature type="domain" description="Metallo-beta-lactamase" evidence="1">
    <location>
        <begin position="22"/>
        <end position="211"/>
    </location>
</feature>
<gene>
    <name evidence="2" type="ORF">SIRAN4277</name>
</gene>
<organism evidence="2">
    <name type="scientific">Streptomyces iranensis</name>
    <dbReference type="NCBI Taxonomy" id="576784"/>
    <lineage>
        <taxon>Bacteria</taxon>
        <taxon>Bacillati</taxon>
        <taxon>Actinomycetota</taxon>
        <taxon>Actinomycetes</taxon>
        <taxon>Kitasatosporales</taxon>
        <taxon>Streptomycetaceae</taxon>
        <taxon>Streptomyces</taxon>
        <taxon>Streptomyces violaceusniger group</taxon>
    </lineage>
</organism>
<evidence type="ECO:0000313" key="2">
    <source>
        <dbReference type="EMBL" id="CDR07548.1"/>
    </source>
</evidence>
<dbReference type="InterPro" id="IPR036866">
    <property type="entry name" value="RibonucZ/Hydroxyglut_hydro"/>
</dbReference>
<dbReference type="Gene3D" id="3.60.15.10">
    <property type="entry name" value="Ribonuclease Z/Hydroxyacylglutathione hydrolase-like"/>
    <property type="match status" value="1"/>
</dbReference>
<dbReference type="AlphaFoldDB" id="A0A060ZVM1"/>
<dbReference type="PANTHER" id="PTHR43546">
    <property type="entry name" value="UPF0173 METAL-DEPENDENT HYDROLASE MJ1163-RELATED"/>
    <property type="match status" value="1"/>
</dbReference>
<accession>A0A060ZVM1</accession>
<reference evidence="2" key="1">
    <citation type="submission" date="2014-05" db="EMBL/GenBank/DDBJ databases">
        <authorList>
            <person name="Horn Fabian"/>
        </authorList>
    </citation>
    <scope>NUCLEOTIDE SEQUENCE</scope>
</reference>
<sequence length="258" mass="27921">MGWAGVELEHSGQTLVIDLLGDASPLFSDEKFPPASRPGETAAALVTHLHSDHADPVAIRKALADGAPVYRPEPVTGEGDDLKWTCEAEAAFREHGIAAEALQPWEERGVGPFRIGAGPSVDGLGDPQLCWVVECDGVRVFHGGDTIFHGQWWSIARRFGPVDIAFVPINGPIVELPHLQPPSPFNAVMLPEEAAVAAHILGARVAVPIHYGTLHKPPIYIETPRAVERFEKRARELGITPLVTPPGEWFTPRNAPVH</sequence>
<evidence type="ECO:0000259" key="1">
    <source>
        <dbReference type="Pfam" id="PF12706"/>
    </source>
</evidence>
<dbReference type="PANTHER" id="PTHR43546:SF3">
    <property type="entry name" value="UPF0173 METAL-DEPENDENT HYDROLASE MJ1163"/>
    <property type="match status" value="1"/>
</dbReference>